<evidence type="ECO:0000313" key="2">
    <source>
        <dbReference type="EMBL" id="ADQ16015.1"/>
    </source>
</evidence>
<organism evidence="2 3">
    <name type="scientific">Leadbetterella byssophila (strain DSM 17132 / JCM 16389 / KACC 11308 / NBRC 106382 / 4M15)</name>
    <dbReference type="NCBI Taxonomy" id="649349"/>
    <lineage>
        <taxon>Bacteria</taxon>
        <taxon>Pseudomonadati</taxon>
        <taxon>Bacteroidota</taxon>
        <taxon>Cytophagia</taxon>
        <taxon>Cytophagales</taxon>
        <taxon>Leadbetterellaceae</taxon>
        <taxon>Leadbetterella</taxon>
    </lineage>
</organism>
<reference key="1">
    <citation type="submission" date="2010-11" db="EMBL/GenBank/DDBJ databases">
        <title>The complete genome of Leadbetterella byssophila DSM 17132.</title>
        <authorList>
            <consortium name="US DOE Joint Genome Institute (JGI-PGF)"/>
            <person name="Lucas S."/>
            <person name="Copeland A."/>
            <person name="Lapidus A."/>
            <person name="Glavina del Rio T."/>
            <person name="Dalin E."/>
            <person name="Tice H."/>
            <person name="Bruce D."/>
            <person name="Goodwin L."/>
            <person name="Pitluck S."/>
            <person name="Kyrpides N."/>
            <person name="Mavromatis K."/>
            <person name="Ivanova N."/>
            <person name="Teshima H."/>
            <person name="Brettin T."/>
            <person name="Detter J.C."/>
            <person name="Han C."/>
            <person name="Tapia R."/>
            <person name="Land M."/>
            <person name="Hauser L."/>
            <person name="Markowitz V."/>
            <person name="Cheng J.-F."/>
            <person name="Hugenholtz P."/>
            <person name="Woyke T."/>
            <person name="Wu D."/>
            <person name="Tindall B."/>
            <person name="Pomrenke H.G."/>
            <person name="Brambilla E."/>
            <person name="Klenk H.-P."/>
            <person name="Eisen J.A."/>
        </authorList>
    </citation>
    <scope>NUCLEOTIDE SEQUENCE [LARGE SCALE GENOMIC DNA]</scope>
    <source>
        <strain>DSM 17132</strain>
    </source>
</reference>
<dbReference type="Proteomes" id="UP000007435">
    <property type="component" value="Chromosome"/>
</dbReference>
<gene>
    <name evidence="2" type="ordered locus">Lbys_0222</name>
</gene>
<feature type="transmembrane region" description="Helical" evidence="1">
    <location>
        <begin position="25"/>
        <end position="42"/>
    </location>
</feature>
<feature type="transmembrane region" description="Helical" evidence="1">
    <location>
        <begin position="88"/>
        <end position="107"/>
    </location>
</feature>
<dbReference type="InterPro" id="IPR029377">
    <property type="entry name" value="TMEM220"/>
</dbReference>
<keyword evidence="1" id="KW-1133">Transmembrane helix</keyword>
<dbReference type="AlphaFoldDB" id="E4RU34"/>
<dbReference type="OrthoDB" id="329078at2"/>
<keyword evidence="3" id="KW-1185">Reference proteome</keyword>
<dbReference type="eggNOG" id="ENOG50336S7">
    <property type="taxonomic scope" value="Bacteria"/>
</dbReference>
<dbReference type="EMBL" id="CP002305">
    <property type="protein sequence ID" value="ADQ16015.1"/>
    <property type="molecule type" value="Genomic_DNA"/>
</dbReference>
<dbReference type="RefSeq" id="WP_013407070.1">
    <property type="nucleotide sequence ID" value="NC_014655.1"/>
</dbReference>
<name>E4RU34_LEAB4</name>
<dbReference type="KEGG" id="lby:Lbys_0222"/>
<keyword evidence="1" id="KW-0472">Membrane</keyword>
<evidence type="ECO:0008006" key="4">
    <source>
        <dbReference type="Google" id="ProtNLM"/>
    </source>
</evidence>
<feature type="transmembrane region" description="Helical" evidence="1">
    <location>
        <begin position="49"/>
        <end position="68"/>
    </location>
</feature>
<reference evidence="2 3" key="2">
    <citation type="journal article" date="2011" name="Stand. Genomic Sci.">
        <title>Complete genome sequence of Leadbetterella byssophila type strain (4M15).</title>
        <authorList>
            <person name="Abt B."/>
            <person name="Teshima H."/>
            <person name="Lucas S."/>
            <person name="Lapidus A."/>
            <person name="Del Rio T.G."/>
            <person name="Nolan M."/>
            <person name="Tice H."/>
            <person name="Cheng J.F."/>
            <person name="Pitluck S."/>
            <person name="Liolios K."/>
            <person name="Pagani I."/>
            <person name="Ivanova N."/>
            <person name="Mavromatis K."/>
            <person name="Pati A."/>
            <person name="Tapia R."/>
            <person name="Han C."/>
            <person name="Goodwin L."/>
            <person name="Chen A."/>
            <person name="Palaniappan K."/>
            <person name="Land M."/>
            <person name="Hauser L."/>
            <person name="Chang Y.J."/>
            <person name="Jeffries C.D."/>
            <person name="Rohde M."/>
            <person name="Goker M."/>
            <person name="Tindall B.J."/>
            <person name="Detter J.C."/>
            <person name="Woyke T."/>
            <person name="Bristow J."/>
            <person name="Eisen J.A."/>
            <person name="Markowitz V."/>
            <person name="Hugenholtz P."/>
            <person name="Klenk H.P."/>
            <person name="Kyrpides N.C."/>
        </authorList>
    </citation>
    <scope>NUCLEOTIDE SEQUENCE [LARGE SCALE GENOMIC DNA]</scope>
    <source>
        <strain evidence="3">DSM 17132 / JCM 16389 / KACC 11308 / NBRC 106382 / 4M15</strain>
    </source>
</reference>
<sequence length="109" mass="12484">MKYLMYFLVLLYVLCAIVQYNDPDPLVWILAYLLPAYLCFYRSKGKGDATLYLALGLLYVLWAINQFPPQWEGLMFENLSMKTINVELGRESLGLGLCAIGMFLCAIKK</sequence>
<dbReference type="Pfam" id="PF15071">
    <property type="entry name" value="TMEM220"/>
    <property type="match status" value="1"/>
</dbReference>
<dbReference type="HOGENOM" id="CLU_154675_0_0_10"/>
<protein>
    <recommendedName>
        <fullName evidence="4">Transmembrane family 220, helix</fullName>
    </recommendedName>
</protein>
<proteinExistence type="predicted"/>
<evidence type="ECO:0000256" key="1">
    <source>
        <dbReference type="SAM" id="Phobius"/>
    </source>
</evidence>
<keyword evidence="1" id="KW-0812">Transmembrane</keyword>
<accession>E4RU34</accession>
<evidence type="ECO:0000313" key="3">
    <source>
        <dbReference type="Proteomes" id="UP000007435"/>
    </source>
</evidence>